<feature type="domain" description="Cupin type-2" evidence="1">
    <location>
        <begin position="52"/>
        <end position="109"/>
    </location>
</feature>
<proteinExistence type="predicted"/>
<name>A0A934K102_9BACT</name>
<dbReference type="InterPro" id="IPR052535">
    <property type="entry name" value="Bacilysin_H2HPP_isomerase"/>
</dbReference>
<keyword evidence="3" id="KW-1185">Reference proteome</keyword>
<evidence type="ECO:0000313" key="2">
    <source>
        <dbReference type="EMBL" id="MBJ7598527.1"/>
    </source>
</evidence>
<reference evidence="2" key="1">
    <citation type="submission" date="2020-10" db="EMBL/GenBank/DDBJ databases">
        <title>Ca. Dormibacterota MAGs.</title>
        <authorList>
            <person name="Montgomery K."/>
        </authorList>
    </citation>
    <scope>NUCLEOTIDE SEQUENCE [LARGE SCALE GENOMIC DNA]</scope>
    <source>
        <strain evidence="2">SC8812_S17_10</strain>
    </source>
</reference>
<dbReference type="RefSeq" id="WP_338201596.1">
    <property type="nucleotide sequence ID" value="NZ_JAEKNR010000115.1"/>
</dbReference>
<dbReference type="Pfam" id="PF07883">
    <property type="entry name" value="Cupin_2"/>
    <property type="match status" value="1"/>
</dbReference>
<dbReference type="PANTHER" id="PTHR40112:SF1">
    <property type="entry name" value="H2HPP ISOMERASE"/>
    <property type="match status" value="1"/>
</dbReference>
<dbReference type="PANTHER" id="PTHR40112">
    <property type="entry name" value="H2HPP ISOMERASE"/>
    <property type="match status" value="1"/>
</dbReference>
<accession>A0A934K102</accession>
<dbReference type="InterPro" id="IPR014710">
    <property type="entry name" value="RmlC-like_jellyroll"/>
</dbReference>
<dbReference type="InterPro" id="IPR011051">
    <property type="entry name" value="RmlC_Cupin_sf"/>
</dbReference>
<dbReference type="Proteomes" id="UP000612893">
    <property type="component" value="Unassembled WGS sequence"/>
</dbReference>
<dbReference type="Gene3D" id="2.60.120.10">
    <property type="entry name" value="Jelly Rolls"/>
    <property type="match status" value="1"/>
</dbReference>
<evidence type="ECO:0000259" key="1">
    <source>
        <dbReference type="Pfam" id="PF07883"/>
    </source>
</evidence>
<gene>
    <name evidence="2" type="ORF">JF922_10640</name>
</gene>
<dbReference type="SUPFAM" id="SSF51182">
    <property type="entry name" value="RmlC-like cupins"/>
    <property type="match status" value="1"/>
</dbReference>
<dbReference type="EMBL" id="JAEKNR010000115">
    <property type="protein sequence ID" value="MBJ7598527.1"/>
    <property type="molecule type" value="Genomic_DNA"/>
</dbReference>
<protein>
    <submittedName>
        <fullName evidence="2">Cupin domain-containing protein</fullName>
    </submittedName>
</protein>
<sequence length="139" mass="15833">MEESEQYFRLDPDEIATEPGRFVDTEVDVEPVEFLPGLVFRSLIGKDVMVNFVRYQPHTEAPRHAHREEQILFVLEGELEVELGDQTRTLRPGQAALIPPHVLHAARTHDGTCLQVDVFHPPRQAFLDLIEARRRAASG</sequence>
<dbReference type="CDD" id="cd02238">
    <property type="entry name" value="cupin_KdgF"/>
    <property type="match status" value="1"/>
</dbReference>
<dbReference type="AlphaFoldDB" id="A0A934K102"/>
<organism evidence="2 3">
    <name type="scientific">Candidatus Nephthysia bennettiae</name>
    <dbReference type="NCBI Taxonomy" id="3127016"/>
    <lineage>
        <taxon>Bacteria</taxon>
        <taxon>Bacillati</taxon>
        <taxon>Candidatus Dormiibacterota</taxon>
        <taxon>Candidatus Dormibacteria</taxon>
        <taxon>Candidatus Dormibacterales</taxon>
        <taxon>Candidatus Dormibacteraceae</taxon>
        <taxon>Candidatus Nephthysia</taxon>
    </lineage>
</organism>
<evidence type="ECO:0000313" key="3">
    <source>
        <dbReference type="Proteomes" id="UP000612893"/>
    </source>
</evidence>
<dbReference type="InterPro" id="IPR013096">
    <property type="entry name" value="Cupin_2"/>
</dbReference>
<comment type="caution">
    <text evidence="2">The sequence shown here is derived from an EMBL/GenBank/DDBJ whole genome shotgun (WGS) entry which is preliminary data.</text>
</comment>